<sequence length="140" mass="15455">MRNTANLLPRLAIKRAFQDIITDDLGYRLNEEQYKTGVDDSVIVWITGMSETYTKIQQGRALSSELLLDFNVISSVNETGVHKALGELMQIDPLNERLAATGVRITDIFPVTSGTEYEDDSSAGCVIGTLALKITYLARV</sequence>
<dbReference type="EMBL" id="PDDV01000006">
    <property type="protein sequence ID" value="PEH74287.1"/>
    <property type="molecule type" value="Genomic_DNA"/>
</dbReference>
<accession>A0A2A7U7K7</accession>
<proteinExistence type="predicted"/>
<organism evidence="1 2">
    <name type="scientific">Edwardsiella tarda</name>
    <dbReference type="NCBI Taxonomy" id="636"/>
    <lineage>
        <taxon>Bacteria</taxon>
        <taxon>Pseudomonadati</taxon>
        <taxon>Pseudomonadota</taxon>
        <taxon>Gammaproteobacteria</taxon>
        <taxon>Enterobacterales</taxon>
        <taxon>Hafniaceae</taxon>
        <taxon>Edwardsiella</taxon>
    </lineage>
</organism>
<protein>
    <submittedName>
        <fullName evidence="1">Uncharacterized protein</fullName>
    </submittedName>
</protein>
<dbReference type="RefSeq" id="WP_098142570.1">
    <property type="nucleotide sequence ID" value="NZ_PDDV01000006.1"/>
</dbReference>
<reference evidence="2" key="1">
    <citation type="submission" date="2017-09" db="EMBL/GenBank/DDBJ databases">
        <title>FDA dAtabase for Regulatory Grade micrObial Sequences (FDA-ARGOS): Supporting development and validation of Infectious Disease Dx tests.</title>
        <authorList>
            <person name="Goldberg B."/>
            <person name="Campos J."/>
            <person name="Tallon L."/>
            <person name="Sadzewicz L."/>
            <person name="Ott S."/>
            <person name="Zhao X."/>
            <person name="Nagaraj S."/>
            <person name="Vavikolanu K."/>
            <person name="Aluvathingal J."/>
            <person name="Nadendla S."/>
            <person name="Geyer C."/>
            <person name="Sichtig H."/>
        </authorList>
    </citation>
    <scope>NUCLEOTIDE SEQUENCE [LARGE SCALE GENOMIC DNA]</scope>
    <source>
        <strain evidence="2">FDAARGOS_370</strain>
    </source>
</reference>
<name>A0A2A7U7K7_EDWTA</name>
<dbReference type="AlphaFoldDB" id="A0A2A7U7K7"/>
<dbReference type="Proteomes" id="UP000219788">
    <property type="component" value="Unassembled WGS sequence"/>
</dbReference>
<gene>
    <name evidence="1" type="ORF">CRM76_01195</name>
</gene>
<comment type="caution">
    <text evidence="1">The sequence shown here is derived from an EMBL/GenBank/DDBJ whole genome shotgun (WGS) entry which is preliminary data.</text>
</comment>
<evidence type="ECO:0000313" key="2">
    <source>
        <dbReference type="Proteomes" id="UP000219788"/>
    </source>
</evidence>
<evidence type="ECO:0000313" key="1">
    <source>
        <dbReference type="EMBL" id="PEH74287.1"/>
    </source>
</evidence>